<dbReference type="OrthoDB" id="4463574at2"/>
<dbReference type="PROSITE" id="PS50995">
    <property type="entry name" value="HTH_MARR_2"/>
    <property type="match status" value="1"/>
</dbReference>
<evidence type="ECO:0000259" key="1">
    <source>
        <dbReference type="PROSITE" id="PS50995"/>
    </source>
</evidence>
<proteinExistence type="predicted"/>
<reference evidence="2 3" key="1">
    <citation type="submission" date="2019-02" db="EMBL/GenBank/DDBJ databases">
        <title>Deep-cultivation of Planctomycetes and their phenomic and genomic characterization uncovers novel biology.</title>
        <authorList>
            <person name="Wiegand S."/>
            <person name="Jogler M."/>
            <person name="Boedeker C."/>
            <person name="Pinto D."/>
            <person name="Vollmers J."/>
            <person name="Rivas-Marin E."/>
            <person name="Kohn T."/>
            <person name="Peeters S.H."/>
            <person name="Heuer A."/>
            <person name="Rast P."/>
            <person name="Oberbeckmann S."/>
            <person name="Bunk B."/>
            <person name="Jeske O."/>
            <person name="Meyerdierks A."/>
            <person name="Storesund J.E."/>
            <person name="Kallscheuer N."/>
            <person name="Luecker S."/>
            <person name="Lage O.M."/>
            <person name="Pohl T."/>
            <person name="Merkel B.J."/>
            <person name="Hornburger P."/>
            <person name="Mueller R.-W."/>
            <person name="Bruemmer F."/>
            <person name="Labrenz M."/>
            <person name="Spormann A.M."/>
            <person name="Op den Camp H."/>
            <person name="Overmann J."/>
            <person name="Amann R."/>
            <person name="Jetten M.S.M."/>
            <person name="Mascher T."/>
            <person name="Medema M.H."/>
            <person name="Devos D.P."/>
            <person name="Kaster A.-K."/>
            <person name="Ovreas L."/>
            <person name="Rohde M."/>
            <person name="Galperin M.Y."/>
            <person name="Jogler C."/>
        </authorList>
    </citation>
    <scope>NUCLEOTIDE SEQUENCE [LARGE SCALE GENOMIC DNA]</scope>
    <source>
        <strain evidence="2 3">K23_9</strain>
    </source>
</reference>
<dbReference type="InterPro" id="IPR000835">
    <property type="entry name" value="HTH_MarR-typ"/>
</dbReference>
<dbReference type="InterPro" id="IPR036388">
    <property type="entry name" value="WH-like_DNA-bd_sf"/>
</dbReference>
<dbReference type="SUPFAM" id="SSF46785">
    <property type="entry name" value="Winged helix' DNA-binding domain"/>
    <property type="match status" value="1"/>
</dbReference>
<evidence type="ECO:0000313" key="2">
    <source>
        <dbReference type="EMBL" id="QDT11995.1"/>
    </source>
</evidence>
<dbReference type="PANTHER" id="PTHR33164">
    <property type="entry name" value="TRANSCRIPTIONAL REGULATOR, MARR FAMILY"/>
    <property type="match status" value="1"/>
</dbReference>
<dbReference type="GO" id="GO:0006950">
    <property type="term" value="P:response to stress"/>
    <property type="evidence" value="ECO:0007669"/>
    <property type="project" value="TreeGrafter"/>
</dbReference>
<dbReference type="PRINTS" id="PR00598">
    <property type="entry name" value="HTHMARR"/>
</dbReference>
<gene>
    <name evidence="2" type="primary">mgrA</name>
    <name evidence="2" type="ORF">K239x_39970</name>
</gene>
<name>A0A517NXY0_9BACT</name>
<dbReference type="InterPro" id="IPR036390">
    <property type="entry name" value="WH_DNA-bd_sf"/>
</dbReference>
<keyword evidence="3" id="KW-1185">Reference proteome</keyword>
<dbReference type="PANTHER" id="PTHR33164:SF95">
    <property type="entry name" value="TRANSCRIPTIONAL REGULATOR"/>
    <property type="match status" value="1"/>
</dbReference>
<dbReference type="AlphaFoldDB" id="A0A517NXY0"/>
<dbReference type="EMBL" id="CP036526">
    <property type="protein sequence ID" value="QDT11995.1"/>
    <property type="molecule type" value="Genomic_DNA"/>
</dbReference>
<dbReference type="RefSeq" id="WP_145419739.1">
    <property type="nucleotide sequence ID" value="NZ_CP036526.1"/>
</dbReference>
<feature type="domain" description="HTH marR-type" evidence="1">
    <location>
        <begin position="4"/>
        <end position="136"/>
    </location>
</feature>
<dbReference type="InterPro" id="IPR039422">
    <property type="entry name" value="MarR/SlyA-like"/>
</dbReference>
<organism evidence="2 3">
    <name type="scientific">Stieleria marina</name>
    <dbReference type="NCBI Taxonomy" id="1930275"/>
    <lineage>
        <taxon>Bacteria</taxon>
        <taxon>Pseudomonadati</taxon>
        <taxon>Planctomycetota</taxon>
        <taxon>Planctomycetia</taxon>
        <taxon>Pirellulales</taxon>
        <taxon>Pirellulaceae</taxon>
        <taxon>Stieleria</taxon>
    </lineage>
</organism>
<protein>
    <submittedName>
        <fullName evidence="2">HTH-type transcriptional regulator MgrA</fullName>
    </submittedName>
</protein>
<evidence type="ECO:0000313" key="3">
    <source>
        <dbReference type="Proteomes" id="UP000319817"/>
    </source>
</evidence>
<dbReference type="Gene3D" id="1.10.10.10">
    <property type="entry name" value="Winged helix-like DNA-binding domain superfamily/Winged helix DNA-binding domain"/>
    <property type="match status" value="1"/>
</dbReference>
<dbReference type="GO" id="GO:0003700">
    <property type="term" value="F:DNA-binding transcription factor activity"/>
    <property type="evidence" value="ECO:0007669"/>
    <property type="project" value="InterPro"/>
</dbReference>
<sequence length="146" mass="16386">MVDGHEIAMALRGAYLAMHRQADAALSPFDLTANQFVLLALLDERDGVPQRDLVERAASDPNTIRPMLKSLQKAGYVVRETDPNDGRAWLVRITTQGRRTFRRVHRKTEAFREHLGSSLDVDEREAFVRMLGKVVDAMNGTVTEPA</sequence>
<dbReference type="Proteomes" id="UP000319817">
    <property type="component" value="Chromosome"/>
</dbReference>
<dbReference type="SMART" id="SM00347">
    <property type="entry name" value="HTH_MARR"/>
    <property type="match status" value="1"/>
</dbReference>
<accession>A0A517NXY0</accession>
<dbReference type="Pfam" id="PF01047">
    <property type="entry name" value="MarR"/>
    <property type="match status" value="1"/>
</dbReference>